<dbReference type="Gene3D" id="1.20.1720.10">
    <property type="entry name" value="Multidrug resistance protein D"/>
    <property type="match status" value="1"/>
</dbReference>
<dbReference type="RefSeq" id="WP_350777798.1">
    <property type="nucleotide sequence ID" value="NZ_JBEPEK010000026.1"/>
</dbReference>
<dbReference type="PANTHER" id="PTHR23501:SF191">
    <property type="entry name" value="VACUOLAR BASIC AMINO ACID TRANSPORTER 4"/>
    <property type="match status" value="1"/>
</dbReference>
<dbReference type="SUPFAM" id="SSF103473">
    <property type="entry name" value="MFS general substrate transporter"/>
    <property type="match status" value="1"/>
</dbReference>
<dbReference type="Proteomes" id="UP001474181">
    <property type="component" value="Unassembled WGS sequence"/>
</dbReference>
<feature type="transmembrane region" description="Helical" evidence="6">
    <location>
        <begin position="420"/>
        <end position="439"/>
    </location>
</feature>
<feature type="transmembrane region" description="Helical" evidence="6">
    <location>
        <begin position="284"/>
        <end position="308"/>
    </location>
</feature>
<evidence type="ECO:0000256" key="5">
    <source>
        <dbReference type="ARBA" id="ARBA00023136"/>
    </source>
</evidence>
<feature type="transmembrane region" description="Helical" evidence="6">
    <location>
        <begin position="216"/>
        <end position="235"/>
    </location>
</feature>
<gene>
    <name evidence="8" type="ORF">ABT404_05805</name>
</gene>
<evidence type="ECO:0000256" key="6">
    <source>
        <dbReference type="SAM" id="Phobius"/>
    </source>
</evidence>
<dbReference type="InterPro" id="IPR036259">
    <property type="entry name" value="MFS_trans_sf"/>
</dbReference>
<evidence type="ECO:0000256" key="1">
    <source>
        <dbReference type="ARBA" id="ARBA00004429"/>
    </source>
</evidence>
<keyword evidence="4 6" id="KW-1133">Transmembrane helix</keyword>
<name>A0ABV1WQ53_9ACTN</name>
<feature type="transmembrane region" description="Helical" evidence="6">
    <location>
        <begin position="241"/>
        <end position="264"/>
    </location>
</feature>
<evidence type="ECO:0000313" key="8">
    <source>
        <dbReference type="EMBL" id="MER7178987.1"/>
    </source>
</evidence>
<dbReference type="InterPro" id="IPR020846">
    <property type="entry name" value="MFS_dom"/>
</dbReference>
<feature type="transmembrane region" description="Helical" evidence="6">
    <location>
        <begin position="184"/>
        <end position="204"/>
    </location>
</feature>
<evidence type="ECO:0000256" key="4">
    <source>
        <dbReference type="ARBA" id="ARBA00022989"/>
    </source>
</evidence>
<evidence type="ECO:0000313" key="9">
    <source>
        <dbReference type="Proteomes" id="UP001474181"/>
    </source>
</evidence>
<keyword evidence="5 6" id="KW-0472">Membrane</keyword>
<feature type="transmembrane region" description="Helical" evidence="6">
    <location>
        <begin position="357"/>
        <end position="377"/>
    </location>
</feature>
<organism evidence="8 9">
    <name type="scientific">Streptomyces hyaluromycini</name>
    <dbReference type="NCBI Taxonomy" id="1377993"/>
    <lineage>
        <taxon>Bacteria</taxon>
        <taxon>Bacillati</taxon>
        <taxon>Actinomycetota</taxon>
        <taxon>Actinomycetes</taxon>
        <taxon>Kitasatosporales</taxon>
        <taxon>Streptomycetaceae</taxon>
        <taxon>Streptomyces</taxon>
    </lineage>
</organism>
<evidence type="ECO:0000259" key="7">
    <source>
        <dbReference type="PROSITE" id="PS50850"/>
    </source>
</evidence>
<keyword evidence="9" id="KW-1185">Reference proteome</keyword>
<sequence length="504" mass="51556">MTTRSEDPLNSPTPVTAGAVSFRSAGWTPRLVLSLISLVCLVESAAFVNIATNTALPRIIGHFNTTQGGWLVTVSALAGAASSPLFGKLADLYGKRRMILISLVVAGLGEILAAAAPAFWVMIVGHVLLGALTALLFLCYSLIRDVYPKKLVPFAASVSVTGMGLLLVGAPFLIGVLIDDFGFRSVYVFNLAWLAVTGVVLVLTTPETSVRRPARMDVLGVLLLAGGVTLILLPVSRGADWGWGSARVIGLLISGAVVLAVYALASLRTQEPVLNLRVLFRRPVLFGVLGGGMGNSLALVLTTLLALLAMTPRKLGGTYGLGFSATHYALVTVPFTLASVVAGIAVGVLVRRVGPRLLMYLGLGLLTAGSLVLVSAHDTLGKILVACTIAGLGSGAAIASMPNLVIAGTSESEQGAMSSAGGLSSGLIGAVMTTTVFAIMTPTAKSPAPGLLIYGDSGISTALLAVAGVAFVTLLFGVIFLRSRDGGSAEKQGLAPVEGTALAV</sequence>
<keyword evidence="2" id="KW-0813">Transport</keyword>
<feature type="transmembrane region" description="Helical" evidence="6">
    <location>
        <begin position="383"/>
        <end position="408"/>
    </location>
</feature>
<comment type="caution">
    <text evidence="8">The sequence shown here is derived from an EMBL/GenBank/DDBJ whole genome shotgun (WGS) entry which is preliminary data.</text>
</comment>
<feature type="transmembrane region" description="Helical" evidence="6">
    <location>
        <begin position="155"/>
        <end position="178"/>
    </location>
</feature>
<dbReference type="PROSITE" id="PS50850">
    <property type="entry name" value="MFS"/>
    <property type="match status" value="1"/>
</dbReference>
<feature type="transmembrane region" description="Helical" evidence="6">
    <location>
        <begin position="126"/>
        <end position="143"/>
    </location>
</feature>
<keyword evidence="3 6" id="KW-0812">Transmembrane</keyword>
<feature type="transmembrane region" description="Helical" evidence="6">
    <location>
        <begin position="70"/>
        <end position="87"/>
    </location>
</feature>
<accession>A0ABV1WQ53</accession>
<protein>
    <submittedName>
        <fullName evidence="8">MFS transporter</fullName>
    </submittedName>
</protein>
<feature type="domain" description="Major facilitator superfamily (MFS) profile" evidence="7">
    <location>
        <begin position="32"/>
        <end position="485"/>
    </location>
</feature>
<dbReference type="EMBL" id="JBEPEK010000026">
    <property type="protein sequence ID" value="MER7178987.1"/>
    <property type="molecule type" value="Genomic_DNA"/>
</dbReference>
<evidence type="ECO:0000256" key="2">
    <source>
        <dbReference type="ARBA" id="ARBA00022448"/>
    </source>
</evidence>
<feature type="transmembrane region" description="Helical" evidence="6">
    <location>
        <begin position="31"/>
        <end position="50"/>
    </location>
</feature>
<evidence type="ECO:0000256" key="3">
    <source>
        <dbReference type="ARBA" id="ARBA00022692"/>
    </source>
</evidence>
<dbReference type="InterPro" id="IPR011701">
    <property type="entry name" value="MFS"/>
</dbReference>
<dbReference type="Gene3D" id="1.20.1250.20">
    <property type="entry name" value="MFS general substrate transporter like domains"/>
    <property type="match status" value="1"/>
</dbReference>
<feature type="transmembrane region" description="Helical" evidence="6">
    <location>
        <begin position="459"/>
        <end position="481"/>
    </location>
</feature>
<feature type="transmembrane region" description="Helical" evidence="6">
    <location>
        <begin position="99"/>
        <end position="120"/>
    </location>
</feature>
<dbReference type="Pfam" id="PF07690">
    <property type="entry name" value="MFS_1"/>
    <property type="match status" value="1"/>
</dbReference>
<feature type="transmembrane region" description="Helical" evidence="6">
    <location>
        <begin position="328"/>
        <end position="350"/>
    </location>
</feature>
<reference evidence="8 9" key="1">
    <citation type="submission" date="2024-06" db="EMBL/GenBank/DDBJ databases">
        <title>The Natural Products Discovery Center: Release of the First 8490 Sequenced Strains for Exploring Actinobacteria Biosynthetic Diversity.</title>
        <authorList>
            <person name="Kalkreuter E."/>
            <person name="Kautsar S.A."/>
            <person name="Yang D."/>
            <person name="Bader C.D."/>
            <person name="Teijaro C.N."/>
            <person name="Fluegel L."/>
            <person name="Davis C.M."/>
            <person name="Simpson J.R."/>
            <person name="Lauterbach L."/>
            <person name="Steele A.D."/>
            <person name="Gui C."/>
            <person name="Meng S."/>
            <person name="Li G."/>
            <person name="Viehrig K."/>
            <person name="Ye F."/>
            <person name="Su P."/>
            <person name="Kiefer A.F."/>
            <person name="Nichols A."/>
            <person name="Cepeda A.J."/>
            <person name="Yan W."/>
            <person name="Fan B."/>
            <person name="Jiang Y."/>
            <person name="Adhikari A."/>
            <person name="Zheng C.-J."/>
            <person name="Schuster L."/>
            <person name="Cowan T.M."/>
            <person name="Smanski M.J."/>
            <person name="Chevrette M.G."/>
            <person name="De Carvalho L.P.S."/>
            <person name="Shen B."/>
        </authorList>
    </citation>
    <scope>NUCLEOTIDE SEQUENCE [LARGE SCALE GENOMIC DNA]</scope>
    <source>
        <strain evidence="8 9">NPDC000234</strain>
    </source>
</reference>
<dbReference type="PANTHER" id="PTHR23501">
    <property type="entry name" value="MAJOR FACILITATOR SUPERFAMILY"/>
    <property type="match status" value="1"/>
</dbReference>
<proteinExistence type="predicted"/>
<comment type="subcellular location">
    <subcellularLocation>
        <location evidence="1">Cell inner membrane</location>
        <topology evidence="1">Multi-pass membrane protein</topology>
    </subcellularLocation>
</comment>